<dbReference type="AlphaFoldDB" id="A0A1F6AJ05"/>
<sequence>MMSKIYYRRLLLAIIIRGNKTPSKTTFYSPSTAPFQIGTIVKKSGETIRPHMHNEPVKTVRATQEVLVVERGKLIVDLYAPNGKRVHKVTLSGGDKIFLAAGGHGFKMLEDTVIFEVKQGPYPGYEKAKRYLDHHDSR</sequence>
<reference evidence="1 2" key="1">
    <citation type="journal article" date="2016" name="Nat. Commun.">
        <title>Thousands of microbial genomes shed light on interconnected biogeochemical processes in an aquifer system.</title>
        <authorList>
            <person name="Anantharaman K."/>
            <person name="Brown C.T."/>
            <person name="Hug L.A."/>
            <person name="Sharon I."/>
            <person name="Castelle C.J."/>
            <person name="Probst A.J."/>
            <person name="Thomas B.C."/>
            <person name="Singh A."/>
            <person name="Wilkins M.J."/>
            <person name="Karaoz U."/>
            <person name="Brodie E.L."/>
            <person name="Williams K.H."/>
            <person name="Hubbard S.S."/>
            <person name="Banfield J.F."/>
        </authorList>
    </citation>
    <scope>NUCLEOTIDE SEQUENCE [LARGE SCALE GENOMIC DNA]</scope>
</reference>
<protein>
    <recommendedName>
        <fullName evidence="3">Cupin 2 conserved barrel domain-containing protein</fullName>
    </recommendedName>
</protein>
<accession>A0A1F6AJ05</accession>
<comment type="caution">
    <text evidence="1">The sequence shown here is derived from an EMBL/GenBank/DDBJ whole genome shotgun (WGS) entry which is preliminary data.</text>
</comment>
<dbReference type="EMBL" id="MFJV01000001">
    <property type="protein sequence ID" value="OGG24671.1"/>
    <property type="molecule type" value="Genomic_DNA"/>
</dbReference>
<dbReference type="SUPFAM" id="SSF51182">
    <property type="entry name" value="RmlC-like cupins"/>
    <property type="match status" value="1"/>
</dbReference>
<evidence type="ECO:0008006" key="3">
    <source>
        <dbReference type="Google" id="ProtNLM"/>
    </source>
</evidence>
<evidence type="ECO:0000313" key="2">
    <source>
        <dbReference type="Proteomes" id="UP000178759"/>
    </source>
</evidence>
<organism evidence="1 2">
    <name type="scientific">Candidatus Gottesmanbacteria bacterium RIFCSPLOWO2_01_FULL_43_11b</name>
    <dbReference type="NCBI Taxonomy" id="1798392"/>
    <lineage>
        <taxon>Bacteria</taxon>
        <taxon>Candidatus Gottesmaniibacteriota</taxon>
    </lineage>
</organism>
<evidence type="ECO:0000313" key="1">
    <source>
        <dbReference type="EMBL" id="OGG24671.1"/>
    </source>
</evidence>
<dbReference type="InterPro" id="IPR011051">
    <property type="entry name" value="RmlC_Cupin_sf"/>
</dbReference>
<proteinExistence type="predicted"/>
<dbReference type="Proteomes" id="UP000178759">
    <property type="component" value="Unassembled WGS sequence"/>
</dbReference>
<gene>
    <name evidence="1" type="ORF">A3A79_04880</name>
</gene>
<dbReference type="STRING" id="1798392.A3A79_04880"/>
<name>A0A1F6AJ05_9BACT</name>